<dbReference type="PANTHER" id="PTHR13044">
    <property type="entry name" value="ACTIVATING TRANSCRIPTION FACTOR ATF 4/5"/>
    <property type="match status" value="1"/>
</dbReference>
<sequence length="266" mass="28238">MTVTNTPTSSSPQTTTTTTTMDQDLFHFIDAFAHPSPVGEWFTTDSPPPTSLHSSPEIATPLDVHVFPAPKLDHPPLPNYGAAAIGVGGTTAATDVEMADILNSPIYNYASPQPIESDLAGQDLPSVLAAFVAAVSASSSSSSTPSIPPSTTPSTTTAPAVGQQKRALADDDESSSSPADEAALKRQKNTDAARRSRLKKVMKMDALEKRVHELERMNAQLLLRVAVLDSEKMHLQTKEASHEARVKSLETQLADAHKALSSRSSS</sequence>
<dbReference type="Proteomes" id="UP000078561">
    <property type="component" value="Unassembled WGS sequence"/>
</dbReference>
<dbReference type="CDD" id="cd12193">
    <property type="entry name" value="bZIP_GCN4"/>
    <property type="match status" value="1"/>
</dbReference>
<dbReference type="GO" id="GO:0001228">
    <property type="term" value="F:DNA-binding transcription activator activity, RNA polymerase II-specific"/>
    <property type="evidence" value="ECO:0007669"/>
    <property type="project" value="TreeGrafter"/>
</dbReference>
<evidence type="ECO:0000259" key="7">
    <source>
        <dbReference type="PROSITE" id="PS50217"/>
    </source>
</evidence>
<protein>
    <recommendedName>
        <fullName evidence="7">BZIP domain-containing protein</fullName>
    </recommendedName>
</protein>
<keyword evidence="4" id="KW-0804">Transcription</keyword>
<dbReference type="Pfam" id="PF07716">
    <property type="entry name" value="bZIP_2"/>
    <property type="match status" value="1"/>
</dbReference>
<evidence type="ECO:0000256" key="6">
    <source>
        <dbReference type="SAM" id="MobiDB-lite"/>
    </source>
</evidence>
<organism evidence="8">
    <name type="scientific">Absidia glauca</name>
    <name type="common">Pin mould</name>
    <dbReference type="NCBI Taxonomy" id="4829"/>
    <lineage>
        <taxon>Eukaryota</taxon>
        <taxon>Fungi</taxon>
        <taxon>Fungi incertae sedis</taxon>
        <taxon>Mucoromycota</taxon>
        <taxon>Mucoromycotina</taxon>
        <taxon>Mucoromycetes</taxon>
        <taxon>Mucorales</taxon>
        <taxon>Cunninghamellaceae</taxon>
        <taxon>Absidia</taxon>
    </lineage>
</organism>
<dbReference type="EMBL" id="LT554937">
    <property type="protein sequence ID" value="SAM08967.1"/>
    <property type="molecule type" value="Genomic_DNA"/>
</dbReference>
<gene>
    <name evidence="8" type="primary">ABSGL_14633.1 scaffold 14663</name>
</gene>
<feature type="region of interest" description="Disordered" evidence="6">
    <location>
        <begin position="139"/>
        <end position="197"/>
    </location>
</feature>
<keyword evidence="3" id="KW-0238">DNA-binding</keyword>
<dbReference type="Gene3D" id="3.30.160.60">
    <property type="entry name" value="Classic Zinc Finger"/>
    <property type="match status" value="1"/>
</dbReference>
<accession>A0A163K6A1</accession>
<evidence type="ECO:0000256" key="4">
    <source>
        <dbReference type="ARBA" id="ARBA00023163"/>
    </source>
</evidence>
<dbReference type="STRING" id="4829.A0A163K6A1"/>
<keyword evidence="9" id="KW-1185">Reference proteome</keyword>
<proteinExistence type="predicted"/>
<evidence type="ECO:0000313" key="9">
    <source>
        <dbReference type="Proteomes" id="UP000078561"/>
    </source>
</evidence>
<dbReference type="PROSITE" id="PS00036">
    <property type="entry name" value="BZIP_BASIC"/>
    <property type="match status" value="1"/>
</dbReference>
<name>A0A163K6A1_ABSGL</name>
<comment type="subcellular location">
    <subcellularLocation>
        <location evidence="1">Nucleus</location>
    </subcellularLocation>
</comment>
<evidence type="ECO:0000256" key="3">
    <source>
        <dbReference type="ARBA" id="ARBA00023125"/>
    </source>
</evidence>
<dbReference type="GO" id="GO:0000977">
    <property type="term" value="F:RNA polymerase II transcription regulatory region sequence-specific DNA binding"/>
    <property type="evidence" value="ECO:0007669"/>
    <property type="project" value="TreeGrafter"/>
</dbReference>
<feature type="domain" description="BZIP" evidence="7">
    <location>
        <begin position="185"/>
        <end position="242"/>
    </location>
</feature>
<dbReference type="OrthoDB" id="2257100at2759"/>
<dbReference type="PROSITE" id="PS50217">
    <property type="entry name" value="BZIP"/>
    <property type="match status" value="1"/>
</dbReference>
<dbReference type="InParanoid" id="A0A163K6A1"/>
<dbReference type="AlphaFoldDB" id="A0A163K6A1"/>
<feature type="compositionally biased region" description="Low complexity" evidence="6">
    <location>
        <begin position="152"/>
        <end position="161"/>
    </location>
</feature>
<dbReference type="PANTHER" id="PTHR13044:SF14">
    <property type="entry name" value="CRYPTOCEPHAL, ISOFORM A"/>
    <property type="match status" value="1"/>
</dbReference>
<evidence type="ECO:0000256" key="5">
    <source>
        <dbReference type="ARBA" id="ARBA00023242"/>
    </source>
</evidence>
<dbReference type="SMART" id="SM00338">
    <property type="entry name" value="BRLZ"/>
    <property type="match status" value="1"/>
</dbReference>
<keyword evidence="5" id="KW-0539">Nucleus</keyword>
<evidence type="ECO:0000313" key="8">
    <source>
        <dbReference type="EMBL" id="SAM08967.1"/>
    </source>
</evidence>
<evidence type="ECO:0000256" key="2">
    <source>
        <dbReference type="ARBA" id="ARBA00023015"/>
    </source>
</evidence>
<feature type="compositionally biased region" description="Basic and acidic residues" evidence="6">
    <location>
        <begin position="182"/>
        <end position="194"/>
    </location>
</feature>
<reference evidence="8" key="1">
    <citation type="submission" date="2016-04" db="EMBL/GenBank/DDBJ databases">
        <authorList>
            <person name="Evans L.H."/>
            <person name="Alamgir A."/>
            <person name="Owens N."/>
            <person name="Weber N.D."/>
            <person name="Virtaneva K."/>
            <person name="Barbian K."/>
            <person name="Babar A."/>
            <person name="Rosenke K."/>
        </authorList>
    </citation>
    <scope>NUCLEOTIDE SEQUENCE [LARGE SCALE GENOMIC DNA]</scope>
    <source>
        <strain evidence="8">CBS 101.48</strain>
    </source>
</reference>
<dbReference type="InterPro" id="IPR004827">
    <property type="entry name" value="bZIP"/>
</dbReference>
<dbReference type="SUPFAM" id="SSF57959">
    <property type="entry name" value="Leucine zipper domain"/>
    <property type="match status" value="1"/>
</dbReference>
<dbReference type="GO" id="GO:0005634">
    <property type="term" value="C:nucleus"/>
    <property type="evidence" value="ECO:0007669"/>
    <property type="project" value="UniProtKB-SubCell"/>
</dbReference>
<dbReference type="InterPro" id="IPR046347">
    <property type="entry name" value="bZIP_sf"/>
</dbReference>
<keyword evidence="2" id="KW-0805">Transcription regulation</keyword>
<evidence type="ECO:0000256" key="1">
    <source>
        <dbReference type="ARBA" id="ARBA00004123"/>
    </source>
</evidence>